<dbReference type="GO" id="GO:0016020">
    <property type="term" value="C:membrane"/>
    <property type="evidence" value="ECO:0007669"/>
    <property type="project" value="UniProtKB-SubCell"/>
</dbReference>
<accession>A0A251YJJ5</accession>
<dbReference type="EMBL" id="MDJZ01000016">
    <property type="protein sequence ID" value="OUE24218.1"/>
    <property type="molecule type" value="Genomic_DNA"/>
</dbReference>
<comment type="subcellular location">
    <subcellularLocation>
        <location evidence="1">Membrane</location>
        <topology evidence="1">Multi-pass membrane protein</topology>
    </subcellularLocation>
</comment>
<dbReference type="RefSeq" id="WP_086514965.1">
    <property type="nucleotide sequence ID" value="NZ_MDJZ01000016.1"/>
</dbReference>
<comment type="caution">
    <text evidence="6">The sequence shown here is derived from an EMBL/GenBank/DDBJ whole genome shotgun (WGS) entry which is preliminary data.</text>
</comment>
<organism evidence="6 7">
    <name type="scientific">Clavibacter michiganensis</name>
    <dbReference type="NCBI Taxonomy" id="28447"/>
    <lineage>
        <taxon>Bacteria</taxon>
        <taxon>Bacillati</taxon>
        <taxon>Actinomycetota</taxon>
        <taxon>Actinomycetes</taxon>
        <taxon>Micrococcales</taxon>
        <taxon>Microbacteriaceae</taxon>
        <taxon>Clavibacter</taxon>
    </lineage>
</organism>
<evidence type="ECO:0000256" key="2">
    <source>
        <dbReference type="ARBA" id="ARBA00022692"/>
    </source>
</evidence>
<keyword evidence="7" id="KW-1185">Reference proteome</keyword>
<dbReference type="InterPro" id="IPR032808">
    <property type="entry name" value="DoxX"/>
</dbReference>
<reference evidence="6 7" key="1">
    <citation type="submission" date="2016-08" db="EMBL/GenBank/DDBJ databases">
        <title>Genome sequence of Clavibacter michiganensis spp strain CFBP8019.</title>
        <authorList>
            <person name="Thapa S.P."/>
            <person name="Coaker G."/>
            <person name="Jacques M.-A."/>
        </authorList>
    </citation>
    <scope>NUCLEOTIDE SEQUENCE [LARGE SCALE GENOMIC DNA]</scope>
    <source>
        <strain evidence="6">CFBP8019</strain>
    </source>
</reference>
<name>A0A251YJJ5_9MICO</name>
<evidence type="ECO:0008006" key="8">
    <source>
        <dbReference type="Google" id="ProtNLM"/>
    </source>
</evidence>
<keyword evidence="2 5" id="KW-0812">Transmembrane</keyword>
<evidence type="ECO:0000256" key="4">
    <source>
        <dbReference type="ARBA" id="ARBA00023136"/>
    </source>
</evidence>
<keyword evidence="4 5" id="KW-0472">Membrane</keyword>
<dbReference type="Pfam" id="PF13564">
    <property type="entry name" value="DoxX_2"/>
    <property type="match status" value="1"/>
</dbReference>
<feature type="transmembrane region" description="Helical" evidence="5">
    <location>
        <begin position="127"/>
        <end position="146"/>
    </location>
</feature>
<evidence type="ECO:0000256" key="5">
    <source>
        <dbReference type="SAM" id="Phobius"/>
    </source>
</evidence>
<evidence type="ECO:0000256" key="1">
    <source>
        <dbReference type="ARBA" id="ARBA00004141"/>
    </source>
</evidence>
<evidence type="ECO:0000256" key="3">
    <source>
        <dbReference type="ARBA" id="ARBA00022989"/>
    </source>
</evidence>
<dbReference type="OrthoDB" id="129693at2"/>
<gene>
    <name evidence="6" type="ORF">BFL37_09930</name>
</gene>
<keyword evidence="3 5" id="KW-1133">Transmembrane helix</keyword>
<feature type="transmembrane region" description="Helical" evidence="5">
    <location>
        <begin position="94"/>
        <end position="115"/>
    </location>
</feature>
<dbReference type="Proteomes" id="UP000195101">
    <property type="component" value="Unassembled WGS sequence"/>
</dbReference>
<dbReference type="PANTHER" id="PTHR36974">
    <property type="entry name" value="MEMBRANE PROTEIN-RELATED"/>
    <property type="match status" value="1"/>
</dbReference>
<evidence type="ECO:0000313" key="6">
    <source>
        <dbReference type="EMBL" id="OUE24218.1"/>
    </source>
</evidence>
<sequence length="147" mass="14778">MIPFAALIVVALEARLVGIAVPLPYLHGWPASVAVGLAAAFALGAGAHFQEPRRSGLVSIVPPAVPRPELVVTATGVLEIAGAVGLLIPALRTAAAIGLALLLVAVFPANVRAARGCRHPDAPTTPLPLRAAIQAGFLLACAVVVLG</sequence>
<dbReference type="PANTHER" id="PTHR36974:SF1">
    <property type="entry name" value="DOXX FAMILY MEMBRANE PROTEIN"/>
    <property type="match status" value="1"/>
</dbReference>
<dbReference type="AlphaFoldDB" id="A0A251YJJ5"/>
<protein>
    <recommendedName>
        <fullName evidence="8">DoxX family membrane protein</fullName>
    </recommendedName>
</protein>
<proteinExistence type="predicted"/>
<evidence type="ECO:0000313" key="7">
    <source>
        <dbReference type="Proteomes" id="UP000195101"/>
    </source>
</evidence>